<keyword evidence="2" id="KW-0472">Membrane</keyword>
<dbReference type="VEuPathDB" id="FungiDB:BD410DRAFT_613085"/>
<protein>
    <submittedName>
        <fullName evidence="3">Uncharacterized protein</fullName>
    </submittedName>
</protein>
<sequence length="222" mass="24308">MVEIDDDVPTLVKHPGSAALPRDAVVGLVLDLHRCPCQKLVSLEFHQGTAIMATPKAEGVGRRAWNGAPRINLSPRPKSYSGADKVDPNSPESETLPTGEYVAVLSVIETAPTPLALLSTKAYVSNLIALPNAFFSLHRRPILDLQMNSFLVSLCVGMRLTWLSTDPLQETSPGLSPPYAPDRNSPKLAPMVFHLYIIYVLFSICTMQLRMILCSKSSTHFQ</sequence>
<keyword evidence="2" id="KW-0812">Transmembrane</keyword>
<accession>A0A4Y7PNN1</accession>
<dbReference type="AlphaFoldDB" id="A0A4Y7PNN1"/>
<keyword evidence="4" id="KW-1185">Reference proteome</keyword>
<feature type="region of interest" description="Disordered" evidence="1">
    <location>
        <begin position="68"/>
        <end position="95"/>
    </location>
</feature>
<reference evidence="3 4" key="1">
    <citation type="submission" date="2018-06" db="EMBL/GenBank/DDBJ databases">
        <title>A transcriptomic atlas of mushroom development highlights an independent origin of complex multicellularity.</title>
        <authorList>
            <consortium name="DOE Joint Genome Institute"/>
            <person name="Krizsan K."/>
            <person name="Almasi E."/>
            <person name="Merenyi Z."/>
            <person name="Sahu N."/>
            <person name="Viragh M."/>
            <person name="Koszo T."/>
            <person name="Mondo S."/>
            <person name="Kiss B."/>
            <person name="Balint B."/>
            <person name="Kues U."/>
            <person name="Barry K."/>
            <person name="Hegedus J.C."/>
            <person name="Henrissat B."/>
            <person name="Johnson J."/>
            <person name="Lipzen A."/>
            <person name="Ohm R."/>
            <person name="Nagy I."/>
            <person name="Pangilinan J."/>
            <person name="Yan J."/>
            <person name="Xiong Y."/>
            <person name="Grigoriev I.V."/>
            <person name="Hibbett D.S."/>
            <person name="Nagy L.G."/>
        </authorList>
    </citation>
    <scope>NUCLEOTIDE SEQUENCE [LARGE SCALE GENOMIC DNA]</scope>
    <source>
        <strain evidence="3 4">SZMC22713</strain>
    </source>
</reference>
<gene>
    <name evidence="3" type="ORF">BD410DRAFT_613085</name>
</gene>
<organism evidence="3 4">
    <name type="scientific">Rickenella mellea</name>
    <dbReference type="NCBI Taxonomy" id="50990"/>
    <lineage>
        <taxon>Eukaryota</taxon>
        <taxon>Fungi</taxon>
        <taxon>Dikarya</taxon>
        <taxon>Basidiomycota</taxon>
        <taxon>Agaricomycotina</taxon>
        <taxon>Agaricomycetes</taxon>
        <taxon>Hymenochaetales</taxon>
        <taxon>Rickenellaceae</taxon>
        <taxon>Rickenella</taxon>
    </lineage>
</organism>
<keyword evidence="2" id="KW-1133">Transmembrane helix</keyword>
<name>A0A4Y7PNN1_9AGAM</name>
<evidence type="ECO:0000256" key="1">
    <source>
        <dbReference type="SAM" id="MobiDB-lite"/>
    </source>
</evidence>
<evidence type="ECO:0000313" key="3">
    <source>
        <dbReference type="EMBL" id="TDL16738.1"/>
    </source>
</evidence>
<evidence type="ECO:0000256" key="2">
    <source>
        <dbReference type="SAM" id="Phobius"/>
    </source>
</evidence>
<proteinExistence type="predicted"/>
<dbReference type="Proteomes" id="UP000294933">
    <property type="component" value="Unassembled WGS sequence"/>
</dbReference>
<feature type="transmembrane region" description="Helical" evidence="2">
    <location>
        <begin position="193"/>
        <end position="213"/>
    </location>
</feature>
<dbReference type="EMBL" id="ML170236">
    <property type="protein sequence ID" value="TDL16738.1"/>
    <property type="molecule type" value="Genomic_DNA"/>
</dbReference>
<evidence type="ECO:0000313" key="4">
    <source>
        <dbReference type="Proteomes" id="UP000294933"/>
    </source>
</evidence>